<keyword evidence="3" id="KW-1185">Reference proteome</keyword>
<dbReference type="OrthoDB" id="9859678at2"/>
<reference evidence="2 3" key="1">
    <citation type="submission" date="2019-04" db="EMBL/GenBank/DDBJ databases">
        <title>Sphingobacterium olei sp. nov., isolated from oil-contaminated soil.</title>
        <authorList>
            <person name="Liu B."/>
        </authorList>
    </citation>
    <scope>NUCLEOTIDE SEQUENCE [LARGE SCALE GENOMIC DNA]</scope>
    <source>
        <strain evidence="2 3">HAL-9</strain>
    </source>
</reference>
<sequence length="99" mass="11169">MSIKKLTYILMALGFFLTASTCVYVVSDQSFYDTEHAENTNTPSAEDTDSERQIDDEYVITTILTPVENNFLGALYYHPGDTKVKHIPIRLHCPPPNIS</sequence>
<protein>
    <submittedName>
        <fullName evidence="2">Uncharacterized protein</fullName>
    </submittedName>
</protein>
<dbReference type="AlphaFoldDB" id="A0A4U0NHQ9"/>
<gene>
    <name evidence="2" type="ORF">FAZ15_16540</name>
</gene>
<feature type="chain" id="PRO_5020294198" evidence="1">
    <location>
        <begin position="22"/>
        <end position="99"/>
    </location>
</feature>
<evidence type="ECO:0000313" key="2">
    <source>
        <dbReference type="EMBL" id="TJZ53640.1"/>
    </source>
</evidence>
<dbReference type="Proteomes" id="UP000306808">
    <property type="component" value="Unassembled WGS sequence"/>
</dbReference>
<dbReference type="RefSeq" id="WP_136902433.1">
    <property type="nucleotide sequence ID" value="NZ_SUME01000007.1"/>
</dbReference>
<proteinExistence type="predicted"/>
<keyword evidence="1" id="KW-0732">Signal</keyword>
<accession>A0A4U0NHQ9</accession>
<evidence type="ECO:0000256" key="1">
    <source>
        <dbReference type="SAM" id="SignalP"/>
    </source>
</evidence>
<name>A0A4U0NHQ9_9SPHI</name>
<organism evidence="2 3">
    <name type="scientific">Sphingobacterium olei</name>
    <dbReference type="NCBI Taxonomy" id="2571155"/>
    <lineage>
        <taxon>Bacteria</taxon>
        <taxon>Pseudomonadati</taxon>
        <taxon>Bacteroidota</taxon>
        <taxon>Sphingobacteriia</taxon>
        <taxon>Sphingobacteriales</taxon>
        <taxon>Sphingobacteriaceae</taxon>
        <taxon>Sphingobacterium</taxon>
    </lineage>
</organism>
<dbReference type="EMBL" id="SUME01000007">
    <property type="protein sequence ID" value="TJZ53640.1"/>
    <property type="molecule type" value="Genomic_DNA"/>
</dbReference>
<comment type="caution">
    <text evidence="2">The sequence shown here is derived from an EMBL/GenBank/DDBJ whole genome shotgun (WGS) entry which is preliminary data.</text>
</comment>
<feature type="signal peptide" evidence="1">
    <location>
        <begin position="1"/>
        <end position="21"/>
    </location>
</feature>
<evidence type="ECO:0000313" key="3">
    <source>
        <dbReference type="Proteomes" id="UP000306808"/>
    </source>
</evidence>